<dbReference type="EMBL" id="KB202050">
    <property type="protein sequence ID" value="ESO92582.1"/>
    <property type="molecule type" value="Genomic_DNA"/>
</dbReference>
<dbReference type="Gene3D" id="2.60.40.10">
    <property type="entry name" value="Immunoglobulins"/>
    <property type="match status" value="1"/>
</dbReference>
<sequence length="152" mass="17815">MDYFLLITYFISFIPQFHDFSSNENRRSYILRESWSAYFWTKCKTIEDKIQILPFGSPIWMLENEPFEVACEITRSEETTSPIVDISKDGFPIEHHTGYTVTKTESVKQDKIVLRHTVTKDSTSITDEGRYSCQAGRFDDFKIIKVFSDIVE</sequence>
<dbReference type="HOGENOM" id="CLU_1724381_0_0_1"/>
<organism evidence="1 2">
    <name type="scientific">Lottia gigantea</name>
    <name type="common">Giant owl limpet</name>
    <dbReference type="NCBI Taxonomy" id="225164"/>
    <lineage>
        <taxon>Eukaryota</taxon>
        <taxon>Metazoa</taxon>
        <taxon>Spiralia</taxon>
        <taxon>Lophotrochozoa</taxon>
        <taxon>Mollusca</taxon>
        <taxon>Gastropoda</taxon>
        <taxon>Patellogastropoda</taxon>
        <taxon>Lottioidea</taxon>
        <taxon>Lottiidae</taxon>
        <taxon>Lottia</taxon>
    </lineage>
</organism>
<name>V4A770_LOTGI</name>
<evidence type="ECO:0000313" key="2">
    <source>
        <dbReference type="Proteomes" id="UP000030746"/>
    </source>
</evidence>
<dbReference type="SUPFAM" id="SSF48726">
    <property type="entry name" value="Immunoglobulin"/>
    <property type="match status" value="1"/>
</dbReference>
<evidence type="ECO:0000313" key="1">
    <source>
        <dbReference type="EMBL" id="ESO92582.1"/>
    </source>
</evidence>
<accession>V4A770</accession>
<keyword evidence="2" id="KW-1185">Reference proteome</keyword>
<gene>
    <name evidence="1" type="ORF">LOTGIDRAFT_162492</name>
</gene>
<evidence type="ECO:0008006" key="3">
    <source>
        <dbReference type="Google" id="ProtNLM"/>
    </source>
</evidence>
<dbReference type="AlphaFoldDB" id="V4A770"/>
<dbReference type="CTD" id="20239031"/>
<dbReference type="GeneID" id="20239031"/>
<dbReference type="InterPro" id="IPR013783">
    <property type="entry name" value="Ig-like_fold"/>
</dbReference>
<dbReference type="InterPro" id="IPR036179">
    <property type="entry name" value="Ig-like_dom_sf"/>
</dbReference>
<proteinExistence type="predicted"/>
<protein>
    <recommendedName>
        <fullName evidence="3">Ig-like domain-containing protein</fullName>
    </recommendedName>
</protein>
<reference evidence="1 2" key="1">
    <citation type="journal article" date="2013" name="Nature">
        <title>Insights into bilaterian evolution from three spiralian genomes.</title>
        <authorList>
            <person name="Simakov O."/>
            <person name="Marletaz F."/>
            <person name="Cho S.J."/>
            <person name="Edsinger-Gonzales E."/>
            <person name="Havlak P."/>
            <person name="Hellsten U."/>
            <person name="Kuo D.H."/>
            <person name="Larsson T."/>
            <person name="Lv J."/>
            <person name="Arendt D."/>
            <person name="Savage R."/>
            <person name="Osoegawa K."/>
            <person name="de Jong P."/>
            <person name="Grimwood J."/>
            <person name="Chapman J.A."/>
            <person name="Shapiro H."/>
            <person name="Aerts A."/>
            <person name="Otillar R.P."/>
            <person name="Terry A.Y."/>
            <person name="Boore J.L."/>
            <person name="Grigoriev I.V."/>
            <person name="Lindberg D.R."/>
            <person name="Seaver E.C."/>
            <person name="Weisblat D.A."/>
            <person name="Putnam N.H."/>
            <person name="Rokhsar D.S."/>
        </authorList>
    </citation>
    <scope>NUCLEOTIDE SEQUENCE [LARGE SCALE GENOMIC DNA]</scope>
</reference>
<dbReference type="KEGG" id="lgi:LOTGIDRAFT_162492"/>
<dbReference type="RefSeq" id="XP_009056723.1">
    <property type="nucleotide sequence ID" value="XM_009058475.1"/>
</dbReference>
<dbReference type="Proteomes" id="UP000030746">
    <property type="component" value="Unassembled WGS sequence"/>
</dbReference>